<feature type="transmembrane region" description="Helical" evidence="2">
    <location>
        <begin position="767"/>
        <end position="787"/>
    </location>
</feature>
<feature type="region of interest" description="Disordered" evidence="1">
    <location>
        <begin position="1550"/>
        <end position="1688"/>
    </location>
</feature>
<dbReference type="Pfam" id="PF12877">
    <property type="entry name" value="KIAA1549"/>
    <property type="match status" value="1"/>
</dbReference>
<feature type="compositionally biased region" description="Low complexity" evidence="1">
    <location>
        <begin position="1675"/>
        <end position="1687"/>
    </location>
</feature>
<dbReference type="InterPro" id="IPR024606">
    <property type="entry name" value="KIAA1549"/>
</dbReference>
<reference evidence="3" key="1">
    <citation type="submission" date="2020-07" db="EMBL/GenBank/DDBJ databases">
        <title>A long reads based de novo assembly of the rainbow trout Arlee double haploid line genome.</title>
        <authorList>
            <person name="Gao G."/>
            <person name="Palti Y."/>
        </authorList>
    </citation>
    <scope>NUCLEOTIDE SEQUENCE [LARGE SCALE GENOMIC DNA]</scope>
</reference>
<feature type="compositionally biased region" description="Basic residues" evidence="1">
    <location>
        <begin position="1386"/>
        <end position="1400"/>
    </location>
</feature>
<feature type="compositionally biased region" description="Low complexity" evidence="1">
    <location>
        <begin position="1553"/>
        <end position="1563"/>
    </location>
</feature>
<feature type="compositionally biased region" description="Basic and acidic residues" evidence="1">
    <location>
        <begin position="1185"/>
        <end position="1194"/>
    </location>
</feature>
<feature type="compositionally biased region" description="Polar residues" evidence="1">
    <location>
        <begin position="153"/>
        <end position="162"/>
    </location>
</feature>
<evidence type="ECO:0000256" key="1">
    <source>
        <dbReference type="SAM" id="MobiDB-lite"/>
    </source>
</evidence>
<reference evidence="3" key="3">
    <citation type="submission" date="2025-09" db="UniProtKB">
        <authorList>
            <consortium name="Ensembl"/>
        </authorList>
    </citation>
    <scope>IDENTIFICATION</scope>
</reference>
<evidence type="ECO:0000313" key="4">
    <source>
        <dbReference type="Proteomes" id="UP000694395"/>
    </source>
</evidence>
<reference evidence="3" key="2">
    <citation type="submission" date="2025-08" db="UniProtKB">
        <authorList>
            <consortium name="Ensembl"/>
        </authorList>
    </citation>
    <scope>IDENTIFICATION</scope>
</reference>
<feature type="region of interest" description="Disordered" evidence="1">
    <location>
        <begin position="124"/>
        <end position="166"/>
    </location>
</feature>
<dbReference type="Ensembl" id="ENSOMYT00000129262.1">
    <property type="protein sequence ID" value="ENSOMYP00000118157.1"/>
    <property type="gene ID" value="ENSOMYG00000017865.2"/>
</dbReference>
<feature type="compositionally biased region" description="Basic and acidic residues" evidence="1">
    <location>
        <begin position="70"/>
        <end position="80"/>
    </location>
</feature>
<dbReference type="PANTHER" id="PTHR21590">
    <property type="entry name" value="SEA DOMAIN-CONTAINING PROTEIN"/>
    <property type="match status" value="1"/>
</dbReference>
<name>A0A8K9UY05_ONCMY</name>
<feature type="region of interest" description="Disordered" evidence="1">
    <location>
        <begin position="1132"/>
        <end position="1205"/>
    </location>
</feature>
<feature type="compositionally biased region" description="Polar residues" evidence="1">
    <location>
        <begin position="1146"/>
        <end position="1157"/>
    </location>
</feature>
<protein>
    <submittedName>
        <fullName evidence="3">Si:ch211-1e14.1</fullName>
    </submittedName>
</protein>
<feature type="compositionally biased region" description="Low complexity" evidence="1">
    <location>
        <begin position="38"/>
        <end position="60"/>
    </location>
</feature>
<feature type="compositionally biased region" description="Pro residues" evidence="1">
    <location>
        <begin position="1457"/>
        <end position="1472"/>
    </location>
</feature>
<feature type="region of interest" description="Disordered" evidence="1">
    <location>
        <begin position="1498"/>
        <end position="1529"/>
    </location>
</feature>
<feature type="region of interest" description="Disordered" evidence="1">
    <location>
        <begin position="192"/>
        <end position="213"/>
    </location>
</feature>
<feature type="region of interest" description="Disordered" evidence="1">
    <location>
        <begin position="1370"/>
        <end position="1472"/>
    </location>
</feature>
<feature type="region of interest" description="Disordered" evidence="1">
    <location>
        <begin position="607"/>
        <end position="628"/>
    </location>
</feature>
<feature type="transmembrane region" description="Helical" evidence="2">
    <location>
        <begin position="1061"/>
        <end position="1083"/>
    </location>
</feature>
<dbReference type="GeneTree" id="ENSGT00530000063472"/>
<evidence type="ECO:0000256" key="2">
    <source>
        <dbReference type="SAM" id="Phobius"/>
    </source>
</evidence>
<keyword evidence="2" id="KW-0472">Membrane</keyword>
<feature type="compositionally biased region" description="Polar residues" evidence="1">
    <location>
        <begin position="619"/>
        <end position="628"/>
    </location>
</feature>
<organism evidence="3 4">
    <name type="scientific">Oncorhynchus mykiss</name>
    <name type="common">Rainbow trout</name>
    <name type="synonym">Salmo gairdneri</name>
    <dbReference type="NCBI Taxonomy" id="8022"/>
    <lineage>
        <taxon>Eukaryota</taxon>
        <taxon>Metazoa</taxon>
        <taxon>Chordata</taxon>
        <taxon>Craniata</taxon>
        <taxon>Vertebrata</taxon>
        <taxon>Euteleostomi</taxon>
        <taxon>Actinopterygii</taxon>
        <taxon>Neopterygii</taxon>
        <taxon>Teleostei</taxon>
        <taxon>Protacanthopterygii</taxon>
        <taxon>Salmoniformes</taxon>
        <taxon>Salmonidae</taxon>
        <taxon>Salmoninae</taxon>
        <taxon>Oncorhynchus</taxon>
    </lineage>
</organism>
<dbReference type="PANTHER" id="PTHR21590:SF4">
    <property type="entry name" value="UPF0606 PROTEIN KIAA1549"/>
    <property type="match status" value="1"/>
</dbReference>
<sequence>MLEEFQEEVPSWTESPSALLVSHTDASEHLDDTTTIALLSPGPLPLESPSRSSDPLSTPPFSSSEPEIVLQKHPEGPARLSRDIKLSGPISTMAATSSTLVTVPHQKLLGPQSNISTTPLNFSTATSGTTSPQFIVPNSNERASDEPPLLPPINQQDPSKQRTPALMTSLPVGPLNLPRLPVDNLADVAALSDQASPESRPNPDVSLSLGDLSLDHSEPSSRLIDLDHLRPSSELMQKDDAAQGIYMLLKPSPEMQLAPSYVPFLSPQTTSSSAEPTMVPTEDFFPTNTMEVDWGSGDHPETVTYMGSEGDDFSLVTNLPTDMYDLEDSNAERYDTSFPSRVGVSFSSMRHVTSSLSLTTTDLSSGVRSVAPTYVPPSIHPYPSHSMLASTLTPQGSLPEGSGVDWTDTFTVEPTDLLLPDMNSLEYYTIQLTKDDSEEHRGTNVTTTSRHFSLMSISTIHIMATSTLTEDPSHMLTASYGVEVQPSDNTTWIKESSDISGSEPLNTTTADATEMTSLNFSVSFLEPSLAPTPSMDLSSSLWGVTGQVFSGEWISPVATSSVGLDSSSVLVSVQPSAMASETDIQWYVSPTATETALLSTSVAFTPVPGQTELPPDVTSGPTERATNATTFPPVSVMADQGIDTDSPVTAVTNVSQSTLSTVDTPSTTDPATTTTTTTTITTKASTTTALATTTTTTTPLNITTTKSPPTTIGRQYLCNVSKPVYFVKVGFPPGATVGYAKSQIRDILKTEFNKSIELQVAKSPPDFVFRAVSGPVVFTAISVINALRQSGRRFQPISHYWKVPDHQYQVHSVLQFVPSHVDVRVCNFSERIEKGLTMAYAEVRRRAQESTNFTVHIVNITMNQPRSQQREPVDVTFAVRDAVGYLKGSEVSNHLRLLNMVEFSYYLGFPVLQIAEPFHYPELNTTQLLRSSWVRTVMLGVLDQGVDGRTFQAKMERRVALLLGEVLRADRRNKRATSVANHSVQIVSTTRLVGADHPLDMVYFVDQLGQRLPAITTANMLNRLDVQRAAIVLGYRVQGILATPVEKVAGYPPPDTENTSMWIIIGVVVPLGVVIVIISILYWKLCRTDKLEFQPDAMTTVQQRQKLQAPSVKGFDFAKLHLGQHSKDDIMVIQEPGAPGPPPPNSNTKESAATSKNGEVPSPRSKGTSVSSTKASRSTRRRGRDRISPSDRDSMVSAGSGDRDKELAEENLRAFAMPNDSKQARKIPINVLNGPPPMNGHDEHLSSASIFEHVDRMSRSADGTRRLSNKIQLIAMQPMAVPPQHHSPTVNGINGRGPETHSSFNKEIQVALRHKSEIEHHRNKIRLRAKRKGHYDFPAMDDLVDNGLTTDPKDQDHIYHKAQMQIDKILNPDIHMPSLFMEPKKSGRGRRSPKQRKKHQLNGSLTDADKDRLISNDSDGTYRKYPGVNNVAYVSDPDQAPESGTPSPNDDVFLGPISPPPGHAPPPPPYMPPQPSIEEARQQMHSLLDDAFALVSPTSQGSTAGITLPGVNSNPPSSSPPPRGGARPWGTTYPALSPFSSRYAELGMSPPSLQGLLQRQGLGSNYPPGDPGHVDQLPPESHYSTRGLYTEDLPSSTRPRPVGGTTGNQLNHLNQVDLGSRIKGGYPLGGRAPPGQTGGSFWAPYSDGDFRPTRDPMPSRSSLREPSAHLDIYPPEESSPPNHSSASLIKAIREELLRLSQKQQAVPSYHS</sequence>
<evidence type="ECO:0000313" key="3">
    <source>
        <dbReference type="Ensembl" id="ENSOMYP00000118157.1"/>
    </source>
</evidence>
<proteinExistence type="predicted"/>
<accession>A0A8K9UY05</accession>
<feature type="region of interest" description="Disordered" evidence="1">
    <location>
        <begin position="1"/>
        <end position="80"/>
    </location>
</feature>
<keyword evidence="2" id="KW-1133">Transmembrane helix</keyword>
<feature type="compositionally biased region" description="Polar residues" evidence="1">
    <location>
        <begin position="124"/>
        <end position="141"/>
    </location>
</feature>
<dbReference type="Proteomes" id="UP000694395">
    <property type="component" value="Chromosome 2"/>
</dbReference>
<keyword evidence="2" id="KW-0812">Transmembrane</keyword>
<keyword evidence="4" id="KW-1185">Reference proteome</keyword>